<comment type="caution">
    <text evidence="7">The sequence shown here is derived from an EMBL/GenBank/DDBJ whole genome shotgun (WGS) entry which is preliminary data.</text>
</comment>
<evidence type="ECO:0000256" key="4">
    <source>
        <dbReference type="ARBA" id="ARBA00022643"/>
    </source>
</evidence>
<dbReference type="Gene3D" id="3.40.109.10">
    <property type="entry name" value="NADH Oxidase"/>
    <property type="match status" value="1"/>
</dbReference>
<reference evidence="7 8" key="1">
    <citation type="submission" date="2019-07" db="EMBL/GenBank/DDBJ databases">
        <title>Genomic Encyclopedia of Type Strains, Phase III (KMG-III): the genomes of soil and plant-associated and newly described type strains.</title>
        <authorList>
            <person name="Whitman W."/>
        </authorList>
    </citation>
    <scope>NUCLEOTIDE SEQUENCE [LARGE SCALE GENOMIC DNA]</scope>
    <source>
        <strain evidence="7 8">BL24</strain>
    </source>
</reference>
<dbReference type="InterPro" id="IPR029479">
    <property type="entry name" value="Nitroreductase"/>
</dbReference>
<dbReference type="PANTHER" id="PTHR43673">
    <property type="entry name" value="NAD(P)H NITROREDUCTASE YDGI-RELATED"/>
    <property type="match status" value="1"/>
</dbReference>
<dbReference type="Proteomes" id="UP000323257">
    <property type="component" value="Unassembled WGS sequence"/>
</dbReference>
<evidence type="ECO:0000256" key="3">
    <source>
        <dbReference type="ARBA" id="ARBA00022630"/>
    </source>
</evidence>
<evidence type="ECO:0000313" key="7">
    <source>
        <dbReference type="EMBL" id="TYP69129.1"/>
    </source>
</evidence>
<sequence>MRDKIVNALPMSVRLWVRKNKFTVSLLVNYWYDMRAFYRFSFETNRVKTKRHDEGNLIFYYHKIEKGLSLPKPRVGFAKQHVLYLFDELEAYRQKYGWDNVSKVTLNTLDSYVEFNRAHDFEMPEMTGRLQALKNTLSKEVNETTGGGVREITRDDLEKSKINFKEFVFSRYSIRNFKPGEVSIELIQEAISIAQKTPSVCNRQSAKVYVFCGDEIKKNVLKYQNGNAGFGGTADKILIVSMDMRDFRGVIERNQYFIDGGMYAMSLIYALHSLGVGTCPLNLSITHDIETGLKKTAQIPDSEKLIMMIAVGHVPDNLKVAYSHRREASEVMKVIR</sequence>
<name>A0A5S5BPS9_9BACL</name>
<comment type="cofactor">
    <cofactor evidence="1">
        <name>FMN</name>
        <dbReference type="ChEBI" id="CHEBI:58210"/>
    </cofactor>
</comment>
<keyword evidence="4" id="KW-0288">FMN</keyword>
<dbReference type="SUPFAM" id="SSF55469">
    <property type="entry name" value="FMN-dependent nitroreductase-like"/>
    <property type="match status" value="1"/>
</dbReference>
<keyword evidence="8" id="KW-1185">Reference proteome</keyword>
<proteinExistence type="inferred from homology"/>
<dbReference type="PANTHER" id="PTHR43673:SF2">
    <property type="entry name" value="NITROREDUCTASE"/>
    <property type="match status" value="1"/>
</dbReference>
<dbReference type="RefSeq" id="WP_222871042.1">
    <property type="nucleotide sequence ID" value="NZ_VNHS01000016.1"/>
</dbReference>
<evidence type="ECO:0000313" key="8">
    <source>
        <dbReference type="Proteomes" id="UP000323257"/>
    </source>
</evidence>
<dbReference type="EMBL" id="VNHS01000016">
    <property type="protein sequence ID" value="TYP69129.1"/>
    <property type="molecule type" value="Genomic_DNA"/>
</dbReference>
<dbReference type="GO" id="GO:0016491">
    <property type="term" value="F:oxidoreductase activity"/>
    <property type="evidence" value="ECO:0007669"/>
    <property type="project" value="UniProtKB-KW"/>
</dbReference>
<keyword evidence="3" id="KW-0285">Flavoprotein</keyword>
<evidence type="ECO:0000256" key="2">
    <source>
        <dbReference type="ARBA" id="ARBA00007118"/>
    </source>
</evidence>
<feature type="domain" description="Nitroreductase" evidence="6">
    <location>
        <begin position="223"/>
        <end position="313"/>
    </location>
</feature>
<gene>
    <name evidence="7" type="ORF">BCM02_1165</name>
</gene>
<evidence type="ECO:0000259" key="6">
    <source>
        <dbReference type="Pfam" id="PF00881"/>
    </source>
</evidence>
<dbReference type="Pfam" id="PF00881">
    <property type="entry name" value="Nitroreductase"/>
    <property type="match status" value="2"/>
</dbReference>
<evidence type="ECO:0000256" key="5">
    <source>
        <dbReference type="ARBA" id="ARBA00023002"/>
    </source>
</evidence>
<dbReference type="AlphaFoldDB" id="A0A5S5BPS9"/>
<organism evidence="7 8">
    <name type="scientific">Paenibacillus methanolicus</name>
    <dbReference type="NCBI Taxonomy" id="582686"/>
    <lineage>
        <taxon>Bacteria</taxon>
        <taxon>Bacillati</taxon>
        <taxon>Bacillota</taxon>
        <taxon>Bacilli</taxon>
        <taxon>Bacillales</taxon>
        <taxon>Paenibacillaceae</taxon>
        <taxon>Paenibacillus</taxon>
    </lineage>
</organism>
<dbReference type="InterPro" id="IPR000415">
    <property type="entry name" value="Nitroreductase-like"/>
</dbReference>
<comment type="similarity">
    <text evidence="2">Belongs to the nitroreductase family.</text>
</comment>
<protein>
    <submittedName>
        <fullName evidence="7">Nitroreductase</fullName>
    </submittedName>
</protein>
<feature type="domain" description="Nitroreductase" evidence="6">
    <location>
        <begin position="170"/>
        <end position="222"/>
    </location>
</feature>
<accession>A0A5S5BPS9</accession>
<keyword evidence="5" id="KW-0560">Oxidoreductase</keyword>
<evidence type="ECO:0000256" key="1">
    <source>
        <dbReference type="ARBA" id="ARBA00001917"/>
    </source>
</evidence>